<dbReference type="InterPro" id="IPR053781">
    <property type="entry name" value="F-box_AtFBL13-like"/>
</dbReference>
<dbReference type="PANTHER" id="PTHR34145">
    <property type="entry name" value="OS02G0105600 PROTEIN"/>
    <property type="match status" value="1"/>
</dbReference>
<dbReference type="Gene3D" id="3.80.10.10">
    <property type="entry name" value="Ribonuclease Inhibitor"/>
    <property type="match status" value="1"/>
</dbReference>
<reference evidence="2" key="1">
    <citation type="journal article" date="2023" name="Plant J.">
        <title>Genome sequences and population genomics provide insights into the demographic history, inbreeding, and mutation load of two 'living fossil' tree species of Dipteronia.</title>
        <authorList>
            <person name="Feng Y."/>
            <person name="Comes H.P."/>
            <person name="Chen J."/>
            <person name="Zhu S."/>
            <person name="Lu R."/>
            <person name="Zhang X."/>
            <person name="Li P."/>
            <person name="Qiu J."/>
            <person name="Olsen K.M."/>
            <person name="Qiu Y."/>
        </authorList>
    </citation>
    <scope>NUCLEOTIDE SEQUENCE</scope>
    <source>
        <strain evidence="2">KIB01</strain>
    </source>
</reference>
<evidence type="ECO:0000313" key="3">
    <source>
        <dbReference type="Proteomes" id="UP001280121"/>
    </source>
</evidence>
<keyword evidence="3" id="KW-1185">Reference proteome</keyword>
<dbReference type="CDD" id="cd22160">
    <property type="entry name" value="F-box_AtFBL13-like"/>
    <property type="match status" value="1"/>
</dbReference>
<dbReference type="InterPro" id="IPR053772">
    <property type="entry name" value="At1g61320/At1g61330-like"/>
</dbReference>
<dbReference type="InterPro" id="IPR001810">
    <property type="entry name" value="F-box_dom"/>
</dbReference>
<dbReference type="InterPro" id="IPR036047">
    <property type="entry name" value="F-box-like_dom_sf"/>
</dbReference>
<dbReference type="SUPFAM" id="SSF81383">
    <property type="entry name" value="F-box domain"/>
    <property type="match status" value="1"/>
</dbReference>
<dbReference type="PROSITE" id="PS50181">
    <property type="entry name" value="FBOX"/>
    <property type="match status" value="1"/>
</dbReference>
<dbReference type="EMBL" id="JANJYI010000009">
    <property type="protein sequence ID" value="KAK2634112.1"/>
    <property type="molecule type" value="Genomic_DNA"/>
</dbReference>
<dbReference type="Pfam" id="PF00646">
    <property type="entry name" value="F-box"/>
    <property type="match status" value="1"/>
</dbReference>
<dbReference type="Gene3D" id="1.20.1280.50">
    <property type="match status" value="1"/>
</dbReference>
<dbReference type="Pfam" id="PF23622">
    <property type="entry name" value="LRR_At1g61320_AtMIF1"/>
    <property type="match status" value="1"/>
</dbReference>
<comment type="caution">
    <text evidence="2">The sequence shown here is derived from an EMBL/GenBank/DDBJ whole genome shotgun (WGS) entry which is preliminary data.</text>
</comment>
<dbReference type="AlphaFoldDB" id="A0AAD9WL02"/>
<protein>
    <recommendedName>
        <fullName evidence="1">F-box domain-containing protein</fullName>
    </recommendedName>
</protein>
<accession>A0AAD9WL02</accession>
<feature type="domain" description="F-box" evidence="1">
    <location>
        <begin position="14"/>
        <end position="67"/>
    </location>
</feature>
<proteinExistence type="predicted"/>
<evidence type="ECO:0000259" key="1">
    <source>
        <dbReference type="PROSITE" id="PS50181"/>
    </source>
</evidence>
<dbReference type="PANTHER" id="PTHR34145:SF28">
    <property type="entry name" value="F-BOX DOMAIN-CONTAINING PROTEIN"/>
    <property type="match status" value="1"/>
</dbReference>
<organism evidence="2 3">
    <name type="scientific">Dipteronia dyeriana</name>
    <dbReference type="NCBI Taxonomy" id="168575"/>
    <lineage>
        <taxon>Eukaryota</taxon>
        <taxon>Viridiplantae</taxon>
        <taxon>Streptophyta</taxon>
        <taxon>Embryophyta</taxon>
        <taxon>Tracheophyta</taxon>
        <taxon>Spermatophyta</taxon>
        <taxon>Magnoliopsida</taxon>
        <taxon>eudicotyledons</taxon>
        <taxon>Gunneridae</taxon>
        <taxon>Pentapetalae</taxon>
        <taxon>rosids</taxon>
        <taxon>malvids</taxon>
        <taxon>Sapindales</taxon>
        <taxon>Sapindaceae</taxon>
        <taxon>Hippocastanoideae</taxon>
        <taxon>Acereae</taxon>
        <taxon>Dipteronia</taxon>
    </lineage>
</organism>
<sequence length="539" mass="63039">MMENKRTKTFFEEMDRISELPEPILNHVLSFLSFKEVVQSSVLSKRWEKVWLTCPVLEFDEKVFNKYLDWYEYRKLNKHVQRRRNALFNCLTGIMRNYRDNVISIKKFTMSLFLSDDRAFTSFVNHCIYYAIGCNVSEIKLLFRFVCGETYKYNLPQIVLFAKSLEVLELQGCNVGLPTSDHLKLSSLRKLCLSNVRVDDRMIENLVGGCPLIEYLNFNLCEGFKCLELFGLTRLYEIKLFKNYEIEWLDIKALNVRSLEITRTNVSHEIDLSFCKNLTRLMLCYAPITDEWLCDLILQLPVLKFLSISCCYKLKTIEISSCCLEELDLCEYIDCNWIELKIDTPNLRSLSYRGTVLVLSLNASALSKINLHFLSRNVETQKYIKFLANFHHFSQVLDLEIVKSENVMVPRELRQTLSSPLSSVKLLNLRFRTRQNCYSIAKIVDGLLWFAPHIKTILIKNGSVNEYSFKFTYKKQPTYEGETASCCKSLPIKCWNHCMEAVNVEFNEVSNIIRYSLSGARIWEKIVALCKVWELINSD</sequence>
<gene>
    <name evidence="2" type="ORF">Ddye_028904</name>
</gene>
<evidence type="ECO:0000313" key="2">
    <source>
        <dbReference type="EMBL" id="KAK2634112.1"/>
    </source>
</evidence>
<dbReference type="InterPro" id="IPR055357">
    <property type="entry name" value="LRR_At1g61320_AtMIF1"/>
</dbReference>
<dbReference type="InterPro" id="IPR032675">
    <property type="entry name" value="LRR_dom_sf"/>
</dbReference>
<dbReference type="Proteomes" id="UP001280121">
    <property type="component" value="Unassembled WGS sequence"/>
</dbReference>
<dbReference type="SUPFAM" id="SSF52047">
    <property type="entry name" value="RNI-like"/>
    <property type="match status" value="1"/>
</dbReference>
<name>A0AAD9WL02_9ROSI</name>